<evidence type="ECO:0000313" key="1">
    <source>
        <dbReference type="EMBL" id="GEC13082.1"/>
    </source>
</evidence>
<keyword evidence="2" id="KW-1185">Reference proteome</keyword>
<evidence type="ECO:0000313" key="2">
    <source>
        <dbReference type="Proteomes" id="UP000316242"/>
    </source>
</evidence>
<comment type="caution">
    <text evidence="1">The sequence shown here is derived from an EMBL/GenBank/DDBJ whole genome shotgun (WGS) entry which is preliminary data.</text>
</comment>
<dbReference type="RefSeq" id="WP_141358097.1">
    <property type="nucleotide sequence ID" value="NZ_BAAAWM010000001.1"/>
</dbReference>
<accession>A0ABQ0RMN2</accession>
<sequence length="154" mass="16836">MDYAALAVIALLIAASAGWPLLRASGKRRKALKAQAMQLPDHHRPRYQKSLAWDPLSFPLAISSGCALCRDADTARSFWRAQPDSALGCAHDVHRTQVLTSLEGPFAQVDFNAPVPASQLLLLEAARELGLSLHADEEDRDWQRALVAAARSRT</sequence>
<gene>
    <name evidence="1" type="ORF">ANI01nite_22850</name>
</gene>
<proteinExistence type="predicted"/>
<dbReference type="Proteomes" id="UP000316242">
    <property type="component" value="Unassembled WGS sequence"/>
</dbReference>
<reference evidence="1 2" key="1">
    <citation type="submission" date="2019-06" db="EMBL/GenBank/DDBJ databases">
        <title>Whole genome shotgun sequence of Glutamicibacter nicotianae NBRC 14234.</title>
        <authorList>
            <person name="Hosoyama A."/>
            <person name="Uohara A."/>
            <person name="Ohji S."/>
            <person name="Ichikawa N."/>
        </authorList>
    </citation>
    <scope>NUCLEOTIDE SEQUENCE [LARGE SCALE GENOMIC DNA]</scope>
    <source>
        <strain evidence="1 2">NBRC 14234</strain>
    </source>
</reference>
<protein>
    <recommendedName>
        <fullName evidence="3">DUF2726 domain-containing protein</fullName>
    </recommendedName>
</protein>
<evidence type="ECO:0008006" key="3">
    <source>
        <dbReference type="Google" id="ProtNLM"/>
    </source>
</evidence>
<name>A0ABQ0RMN2_GLUNI</name>
<dbReference type="EMBL" id="BJNE01000009">
    <property type="protein sequence ID" value="GEC13082.1"/>
    <property type="molecule type" value="Genomic_DNA"/>
</dbReference>
<organism evidence="1 2">
    <name type="scientific">Glutamicibacter nicotianae</name>
    <name type="common">Arthrobacter nicotianae</name>
    <dbReference type="NCBI Taxonomy" id="37929"/>
    <lineage>
        <taxon>Bacteria</taxon>
        <taxon>Bacillati</taxon>
        <taxon>Actinomycetota</taxon>
        <taxon>Actinomycetes</taxon>
        <taxon>Micrococcales</taxon>
        <taxon>Micrococcaceae</taxon>
        <taxon>Glutamicibacter</taxon>
    </lineage>
</organism>